<evidence type="ECO:0000313" key="1">
    <source>
        <dbReference type="EMBL" id="KAL0569151.1"/>
    </source>
</evidence>
<name>A0ABR3F1T9_9AGAR</name>
<comment type="caution">
    <text evidence="1">The sequence shown here is derived from an EMBL/GenBank/DDBJ whole genome shotgun (WGS) entry which is preliminary data.</text>
</comment>
<evidence type="ECO:0000313" key="2">
    <source>
        <dbReference type="Proteomes" id="UP001465976"/>
    </source>
</evidence>
<protein>
    <submittedName>
        <fullName evidence="1">Uncharacterized protein</fullName>
    </submittedName>
</protein>
<dbReference type="Proteomes" id="UP001465976">
    <property type="component" value="Unassembled WGS sequence"/>
</dbReference>
<accession>A0ABR3F1T9</accession>
<sequence>MPEIPVLSRNGQHGTQRPPAAITSLDEHGKITLQDKIDAVMYAFGATERYVRYKDPNDPNYVDELGVTEAEEYKIKVLAYDLHQDWEVEIKKEIKNKLKDEIKSELKDEIKKEIKEEMAWRGT</sequence>
<reference evidence="1 2" key="1">
    <citation type="submission" date="2024-02" db="EMBL/GenBank/DDBJ databases">
        <title>A draft genome for the cacao thread blight pathogen Marasmius crinis-equi.</title>
        <authorList>
            <person name="Cohen S.P."/>
            <person name="Baruah I.K."/>
            <person name="Amoako-Attah I."/>
            <person name="Bukari Y."/>
            <person name="Meinhardt L.W."/>
            <person name="Bailey B.A."/>
        </authorList>
    </citation>
    <scope>NUCLEOTIDE SEQUENCE [LARGE SCALE GENOMIC DNA]</scope>
    <source>
        <strain evidence="1 2">GH-76</strain>
    </source>
</reference>
<keyword evidence="2" id="KW-1185">Reference proteome</keyword>
<gene>
    <name evidence="1" type="ORF">V5O48_012825</name>
</gene>
<proteinExistence type="predicted"/>
<dbReference type="EMBL" id="JBAHYK010001183">
    <property type="protein sequence ID" value="KAL0569151.1"/>
    <property type="molecule type" value="Genomic_DNA"/>
</dbReference>
<organism evidence="1 2">
    <name type="scientific">Marasmius crinis-equi</name>
    <dbReference type="NCBI Taxonomy" id="585013"/>
    <lineage>
        <taxon>Eukaryota</taxon>
        <taxon>Fungi</taxon>
        <taxon>Dikarya</taxon>
        <taxon>Basidiomycota</taxon>
        <taxon>Agaricomycotina</taxon>
        <taxon>Agaricomycetes</taxon>
        <taxon>Agaricomycetidae</taxon>
        <taxon>Agaricales</taxon>
        <taxon>Marasmiineae</taxon>
        <taxon>Marasmiaceae</taxon>
        <taxon>Marasmius</taxon>
    </lineage>
</organism>